<organism evidence="3">
    <name type="scientific">uncultured Eubacteriales bacterium</name>
    <dbReference type="NCBI Taxonomy" id="172733"/>
    <lineage>
        <taxon>Bacteria</taxon>
        <taxon>Bacillati</taxon>
        <taxon>Bacillota</taxon>
        <taxon>Clostridia</taxon>
        <taxon>Eubacteriales</taxon>
        <taxon>environmental samples</taxon>
    </lineage>
</organism>
<evidence type="ECO:0000259" key="2">
    <source>
        <dbReference type="Pfam" id="PF14503"/>
    </source>
</evidence>
<name>A0A212KHI6_9FIRM</name>
<feature type="domain" description="YhfZ helix-turn-helix" evidence="1">
    <location>
        <begin position="33"/>
        <end position="79"/>
    </location>
</feature>
<evidence type="ECO:0000259" key="1">
    <source>
        <dbReference type="Pfam" id="PF14502"/>
    </source>
</evidence>
<sequence length="314" mass="35062">MKPTGNEQVRDLLMKKSGQAVSFLAGELLKIGVGDRVPTFSQFAERRDFSRGTLQNAMAALEQLGAVALEKHGHMGTLLMGKNTDLLLDCAGVNYVSGTMPLPYTKCYEGLATGLFNTISERSRMSMDIAYMRGSEKRLLAVAAGRYDFAVTSRLSARKALERGMEIELLRDFGPESYLKGQSLIFRDRDATEITPGMRVGVDDTSLDHMELTYAVVGDIPVKLVHINYSQIFPLLEQGEIDAAVWNLDTVLEHRPNINYKKLNLSRDNDENTAVLVVSARRAAIRAVLDEYLDVDAILEQQRQVIAHERYPNY</sequence>
<dbReference type="AlphaFoldDB" id="A0A212KHI6"/>
<protein>
    <submittedName>
        <fullName evidence="3">Uncharacterized protein</fullName>
    </submittedName>
</protein>
<proteinExistence type="predicted"/>
<dbReference type="NCBIfam" id="NF041241">
    <property type="entry name" value="YhfZ_full"/>
    <property type="match status" value="1"/>
</dbReference>
<evidence type="ECO:0000313" key="3">
    <source>
        <dbReference type="EMBL" id="SBW11101.1"/>
    </source>
</evidence>
<dbReference type="Pfam" id="PF14502">
    <property type="entry name" value="HTH_41"/>
    <property type="match status" value="1"/>
</dbReference>
<reference evidence="3" key="1">
    <citation type="submission" date="2016-04" db="EMBL/GenBank/DDBJ databases">
        <authorList>
            <person name="Evans L.H."/>
            <person name="Alamgir A."/>
            <person name="Owens N."/>
            <person name="Weber N.D."/>
            <person name="Virtaneva K."/>
            <person name="Barbian K."/>
            <person name="Babar A."/>
            <person name="Rosenke K."/>
        </authorList>
    </citation>
    <scope>NUCLEOTIDE SEQUENCE</scope>
    <source>
        <strain evidence="3">86</strain>
    </source>
</reference>
<feature type="domain" description="Uncharacterised protein YhfZ C-terminal" evidence="2">
    <location>
        <begin position="86"/>
        <end position="314"/>
    </location>
</feature>
<dbReference type="EMBL" id="FLUN01000001">
    <property type="protein sequence ID" value="SBW11101.1"/>
    <property type="molecule type" value="Genomic_DNA"/>
</dbReference>
<dbReference type="Gene3D" id="3.40.190.10">
    <property type="entry name" value="Periplasmic binding protein-like II"/>
    <property type="match status" value="2"/>
</dbReference>
<dbReference type="InterPro" id="IPR032791">
    <property type="entry name" value="YhfZ_C"/>
</dbReference>
<dbReference type="Pfam" id="PF14503">
    <property type="entry name" value="YhfZ_C"/>
    <property type="match status" value="1"/>
</dbReference>
<dbReference type="SUPFAM" id="SSF53850">
    <property type="entry name" value="Periplasmic binding protein-like II"/>
    <property type="match status" value="1"/>
</dbReference>
<gene>
    <name evidence="3" type="ORF">KL86CLO1_13156</name>
</gene>
<dbReference type="InterPro" id="IPR041444">
    <property type="entry name" value="HTH_41"/>
</dbReference>
<accession>A0A212KHI6</accession>